<dbReference type="Gene3D" id="1.10.10.1530">
    <property type="match status" value="1"/>
</dbReference>
<evidence type="ECO:0008006" key="5">
    <source>
        <dbReference type="Google" id="ProtNLM"/>
    </source>
</evidence>
<sequence length="325" mass="34146">MTHKRWKQLLMGGAAALTLTAGALAGISASEGVAFAQAQDTATAQSVQQLDFGRSGRGHRGMGPMGQQGAGVPFGIQRADHAQALADALGVTLEELQAAVTQAQEAAVQQAVDDGLITQAQADRILAQITGDSPGLRDFRGVGAALARLGVDVSTIDFQALLAEQLGITVDELQTAQDEAFASLLAQAVEDGLLTQEQADQIQARHALRRYLDESNLQERLRAVYEETIQQAVEEGVITQEQADQILSQPGPGFGFGRGARDGFGQDGFGPYGFGRGGRGDFGPRGFQRDGRRGWSAPGSAPQQGTPSPEGSNYQPETSSDLTSL</sequence>
<reference evidence="3 4" key="1">
    <citation type="submission" date="2019-06" db="EMBL/GenBank/DDBJ databases">
        <title>Genome sequence of Litorilinea aerophila BAA-2444.</title>
        <authorList>
            <person name="Maclea K.S."/>
            <person name="Maurais E.G."/>
            <person name="Iannazzi L.C."/>
        </authorList>
    </citation>
    <scope>NUCLEOTIDE SEQUENCE [LARGE SCALE GENOMIC DNA]</scope>
    <source>
        <strain evidence="3 4">ATCC BAA-2444</strain>
    </source>
</reference>
<dbReference type="AlphaFoldDB" id="A0A540VEZ8"/>
<dbReference type="RefSeq" id="WP_141610394.1">
    <property type="nucleotide sequence ID" value="NZ_VIGC02000014.1"/>
</dbReference>
<proteinExistence type="predicted"/>
<feature type="region of interest" description="Disordered" evidence="1">
    <location>
        <begin position="247"/>
        <end position="325"/>
    </location>
</feature>
<protein>
    <recommendedName>
        <fullName evidence="5">SurA N-terminal domain-containing protein</fullName>
    </recommendedName>
</protein>
<evidence type="ECO:0000256" key="2">
    <source>
        <dbReference type="SAM" id="SignalP"/>
    </source>
</evidence>
<feature type="compositionally biased region" description="Gly residues" evidence="1">
    <location>
        <begin position="265"/>
        <end position="283"/>
    </location>
</feature>
<dbReference type="Proteomes" id="UP000317371">
    <property type="component" value="Unassembled WGS sequence"/>
</dbReference>
<keyword evidence="2" id="KW-0732">Signal</keyword>
<gene>
    <name evidence="3" type="ORF">FKZ61_12080</name>
</gene>
<evidence type="ECO:0000313" key="4">
    <source>
        <dbReference type="Proteomes" id="UP000317371"/>
    </source>
</evidence>
<keyword evidence="4" id="KW-1185">Reference proteome</keyword>
<dbReference type="EMBL" id="VIGC01000014">
    <property type="protein sequence ID" value="TQE95338.1"/>
    <property type="molecule type" value="Genomic_DNA"/>
</dbReference>
<name>A0A540VEZ8_9CHLR</name>
<feature type="signal peptide" evidence="2">
    <location>
        <begin position="1"/>
        <end position="25"/>
    </location>
</feature>
<feature type="chain" id="PRO_5022010826" description="SurA N-terminal domain-containing protein" evidence="2">
    <location>
        <begin position="26"/>
        <end position="325"/>
    </location>
</feature>
<evidence type="ECO:0000256" key="1">
    <source>
        <dbReference type="SAM" id="MobiDB-lite"/>
    </source>
</evidence>
<feature type="compositionally biased region" description="Polar residues" evidence="1">
    <location>
        <begin position="301"/>
        <end position="325"/>
    </location>
</feature>
<dbReference type="InParanoid" id="A0A540VEZ8"/>
<accession>A0A540VEZ8</accession>
<organism evidence="3 4">
    <name type="scientific">Litorilinea aerophila</name>
    <dbReference type="NCBI Taxonomy" id="1204385"/>
    <lineage>
        <taxon>Bacteria</taxon>
        <taxon>Bacillati</taxon>
        <taxon>Chloroflexota</taxon>
        <taxon>Caldilineae</taxon>
        <taxon>Caldilineales</taxon>
        <taxon>Caldilineaceae</taxon>
        <taxon>Litorilinea</taxon>
    </lineage>
</organism>
<dbReference type="OrthoDB" id="173285at2"/>
<comment type="caution">
    <text evidence="3">The sequence shown here is derived from an EMBL/GenBank/DDBJ whole genome shotgun (WGS) entry which is preliminary data.</text>
</comment>
<evidence type="ECO:0000313" key="3">
    <source>
        <dbReference type="EMBL" id="TQE95338.1"/>
    </source>
</evidence>